<comment type="caution">
    <text evidence="3">The sequence shown here is derived from an EMBL/GenBank/DDBJ whole genome shotgun (WGS) entry which is preliminary data.</text>
</comment>
<evidence type="ECO:0000259" key="2">
    <source>
        <dbReference type="Pfam" id="PF02589"/>
    </source>
</evidence>
<feature type="domain" description="LUD" evidence="2">
    <location>
        <begin position="84"/>
        <end position="182"/>
    </location>
</feature>
<dbReference type="InterPro" id="IPR024185">
    <property type="entry name" value="FTHF_cligase-like_sf"/>
</dbReference>
<gene>
    <name evidence="3" type="ORF">M1E25_25325</name>
</gene>
<dbReference type="RefSeq" id="WP_251419613.1">
    <property type="nucleotide sequence ID" value="NZ_JAMQGM010000079.1"/>
</dbReference>
<dbReference type="InterPro" id="IPR003741">
    <property type="entry name" value="LUD_dom"/>
</dbReference>
<reference evidence="3" key="1">
    <citation type="journal article" date="2023" name="Int. J. Syst. Evol. Microbiol.">
        <title>Streptomyces meridianus sp. nov. isolated from brackish water of the Tagus estuary in Alcochete, Portugal.</title>
        <authorList>
            <person name="Santos J.D.N."/>
            <person name="Klimek D."/>
            <person name="Calusinska M."/>
            <person name="Lobo Da Cunha A."/>
            <person name="Catita J."/>
            <person name="Goncalves H."/>
            <person name="Gonzalez I."/>
            <person name="Reyes F."/>
            <person name="Lage O.M."/>
        </authorList>
    </citation>
    <scope>NUCLEOTIDE SEQUENCE</scope>
    <source>
        <strain evidence="3">MTZ3.1</strain>
    </source>
</reference>
<accession>A0ABT0XDK7</accession>
<dbReference type="InterPro" id="IPR037171">
    <property type="entry name" value="NagB/RpiA_transferase-like"/>
</dbReference>
<dbReference type="EMBL" id="JAMQGM010000079">
    <property type="protein sequence ID" value="MCM2580613.1"/>
    <property type="molecule type" value="Genomic_DNA"/>
</dbReference>
<dbReference type="PANTHER" id="PTHR43682">
    <property type="entry name" value="LACTATE UTILIZATION PROTEIN C"/>
    <property type="match status" value="1"/>
</dbReference>
<name>A0ABT0XDK7_9ACTN</name>
<evidence type="ECO:0000313" key="4">
    <source>
        <dbReference type="Proteomes" id="UP001167160"/>
    </source>
</evidence>
<evidence type="ECO:0000256" key="1">
    <source>
        <dbReference type="SAM" id="MobiDB-lite"/>
    </source>
</evidence>
<dbReference type="Gene3D" id="3.40.50.10420">
    <property type="entry name" value="NagB/RpiA/CoA transferase-like"/>
    <property type="match status" value="1"/>
</dbReference>
<dbReference type="PANTHER" id="PTHR43682:SF1">
    <property type="entry name" value="LACTATE UTILIZATION PROTEIN C"/>
    <property type="match status" value="1"/>
</dbReference>
<evidence type="ECO:0000313" key="3">
    <source>
        <dbReference type="EMBL" id="MCM2580613.1"/>
    </source>
</evidence>
<feature type="region of interest" description="Disordered" evidence="1">
    <location>
        <begin position="1"/>
        <end position="22"/>
    </location>
</feature>
<sequence>MTGEDPSSGAHAEDAGAEASRPSFPVRFAAELERVGGRCHHVPDRAAARTVVARLCGDGTVVADADPLVAEVTDGLRRVENPWEADTGVTTALAAVADTGSLALVHDREHPRRNSVVPPVHIALVPVPALVGSYADAIVRLAAVRPAPSGMRMVTGPSSSGDIEMVQVRGMHGPLALHVVLIGAADSRASGSGAPEVASE</sequence>
<proteinExistence type="predicted"/>
<dbReference type="Pfam" id="PF02589">
    <property type="entry name" value="LUD_dom"/>
    <property type="match status" value="1"/>
</dbReference>
<keyword evidence="4" id="KW-1185">Reference proteome</keyword>
<protein>
    <submittedName>
        <fullName evidence="3">Lactate utilization protein</fullName>
    </submittedName>
</protein>
<dbReference type="SUPFAM" id="SSF100950">
    <property type="entry name" value="NagB/RpiA/CoA transferase-like"/>
    <property type="match status" value="1"/>
</dbReference>
<organism evidence="3 4">
    <name type="scientific">Streptomyces meridianus</name>
    <dbReference type="NCBI Taxonomy" id="2938945"/>
    <lineage>
        <taxon>Bacteria</taxon>
        <taxon>Bacillati</taxon>
        <taxon>Actinomycetota</taxon>
        <taxon>Actinomycetes</taxon>
        <taxon>Kitasatosporales</taxon>
        <taxon>Streptomycetaceae</taxon>
        <taxon>Streptomyces</taxon>
    </lineage>
</organism>
<dbReference type="Proteomes" id="UP001167160">
    <property type="component" value="Unassembled WGS sequence"/>
</dbReference>